<reference evidence="9" key="2">
    <citation type="submission" date="2021-04" db="EMBL/GenBank/DDBJ databases">
        <authorList>
            <person name="Gilroy R."/>
        </authorList>
    </citation>
    <scope>NUCLEOTIDE SEQUENCE</scope>
    <source>
        <strain evidence="9">CHK178-16964</strain>
    </source>
</reference>
<dbReference type="SUPFAM" id="SSF53335">
    <property type="entry name" value="S-adenosyl-L-methionine-dependent methyltransferases"/>
    <property type="match status" value="1"/>
</dbReference>
<dbReference type="NCBIfam" id="TIGR00446">
    <property type="entry name" value="nop2p"/>
    <property type="match status" value="1"/>
</dbReference>
<dbReference type="InterPro" id="IPR027391">
    <property type="entry name" value="Nol1_Nop2_Fmu_2"/>
</dbReference>
<evidence type="ECO:0000256" key="2">
    <source>
        <dbReference type="ARBA" id="ARBA00022603"/>
    </source>
</evidence>
<evidence type="ECO:0000256" key="4">
    <source>
        <dbReference type="ARBA" id="ARBA00022691"/>
    </source>
</evidence>
<dbReference type="Proteomes" id="UP000823900">
    <property type="component" value="Unassembled WGS sequence"/>
</dbReference>
<dbReference type="InterPro" id="IPR031341">
    <property type="entry name" value="Methyltr_RsmF_N"/>
</dbReference>
<keyword evidence="4 6" id="KW-0949">S-adenosyl-L-methionine</keyword>
<evidence type="ECO:0000256" key="7">
    <source>
        <dbReference type="SAM" id="MobiDB-lite"/>
    </source>
</evidence>
<dbReference type="PROSITE" id="PS51686">
    <property type="entry name" value="SAM_MT_RSMB_NOP"/>
    <property type="match status" value="1"/>
</dbReference>
<dbReference type="InterPro" id="IPR011023">
    <property type="entry name" value="Nop2p"/>
</dbReference>
<feature type="binding site" evidence="6">
    <location>
        <position position="180"/>
    </location>
    <ligand>
        <name>S-adenosyl-L-methionine</name>
        <dbReference type="ChEBI" id="CHEBI:59789"/>
    </ligand>
</feature>
<keyword evidence="2 6" id="KW-0489">Methyltransferase</keyword>
<organism evidence="9 10">
    <name type="scientific">Candidatus Lachnoclostridium stercoravium</name>
    <dbReference type="NCBI Taxonomy" id="2838633"/>
    <lineage>
        <taxon>Bacteria</taxon>
        <taxon>Bacillati</taxon>
        <taxon>Bacillota</taxon>
        <taxon>Clostridia</taxon>
        <taxon>Lachnospirales</taxon>
        <taxon>Lachnospiraceae</taxon>
    </lineage>
</organism>
<feature type="binding site" evidence="6">
    <location>
        <position position="162"/>
    </location>
    <ligand>
        <name>S-adenosyl-L-methionine</name>
        <dbReference type="ChEBI" id="CHEBI:59789"/>
    </ligand>
</feature>
<dbReference type="InterPro" id="IPR023267">
    <property type="entry name" value="RCMT"/>
</dbReference>
<feature type="domain" description="SAM-dependent MTase RsmB/NOP-type" evidence="8">
    <location>
        <begin position="23"/>
        <end position="310"/>
    </location>
</feature>
<evidence type="ECO:0000256" key="3">
    <source>
        <dbReference type="ARBA" id="ARBA00022679"/>
    </source>
</evidence>
<dbReference type="InterPro" id="IPR029063">
    <property type="entry name" value="SAM-dependent_MTases_sf"/>
</dbReference>
<keyword evidence="1" id="KW-0963">Cytoplasm</keyword>
<dbReference type="PRINTS" id="PR02008">
    <property type="entry name" value="RCMTFAMILY"/>
</dbReference>
<dbReference type="EMBL" id="DWZA01000087">
    <property type="protein sequence ID" value="HJA71830.1"/>
    <property type="molecule type" value="Genomic_DNA"/>
</dbReference>
<feature type="active site" description="Nucleophile" evidence="6">
    <location>
        <position position="233"/>
    </location>
</feature>
<dbReference type="PANTHER" id="PTHR22807">
    <property type="entry name" value="NOP2 YEAST -RELATED NOL1/NOP2/FMU SUN DOMAIN-CONTAINING"/>
    <property type="match status" value="1"/>
</dbReference>
<name>A0A9D2KPW3_9FIRM</name>
<dbReference type="Gene3D" id="3.40.50.150">
    <property type="entry name" value="Vaccinia Virus protein VP39"/>
    <property type="match status" value="1"/>
</dbReference>
<feature type="binding site" evidence="6">
    <location>
        <position position="135"/>
    </location>
    <ligand>
        <name>S-adenosyl-L-methionine</name>
        <dbReference type="ChEBI" id="CHEBI:59789"/>
    </ligand>
</feature>
<evidence type="ECO:0000256" key="5">
    <source>
        <dbReference type="ARBA" id="ARBA00022884"/>
    </source>
</evidence>
<feature type="region of interest" description="Disordered" evidence="7">
    <location>
        <begin position="309"/>
        <end position="331"/>
    </location>
</feature>
<dbReference type="GO" id="GO:0008173">
    <property type="term" value="F:RNA methyltransferase activity"/>
    <property type="evidence" value="ECO:0007669"/>
    <property type="project" value="InterPro"/>
</dbReference>
<dbReference type="CDD" id="cd21147">
    <property type="entry name" value="RsmF_methylt_CTD1"/>
    <property type="match status" value="1"/>
</dbReference>
<dbReference type="Pfam" id="PF17126">
    <property type="entry name" value="RsmF_methylt_CI"/>
    <property type="match status" value="1"/>
</dbReference>
<dbReference type="Gene3D" id="2.30.130.60">
    <property type="match status" value="1"/>
</dbReference>
<sequence>MTGLPEEFKEKMKNLLGEEYSTFVASYDRESVQGLRMNLLKVCEEEGDRLFGCFGLSRIPWVREGRFYEKDTRPGRHIFHEAGLYYIQEPSAMAVVSLLDPKPGDKVLDLCAAPGGKTTHIASRIGKNGFLLSNEIHPARAKILSQNVERMGIGNGVVTNEDPKRLTRYFHEFFDKIVVDAPCSGEGMFRKDETARNEWSLENVNMCAARQEEILNCAASMLKKGGTLVYSTCTFSPEEDEQSVERFLKNNPEFYIADCSGQMEKEGITGLAQGRPEWGETQDEQLKKTFRIWPQQTEGEGHYIAVLRKREGDGETSGENRKKERKDPGFMADRKNRKSLEDFIREICPEAEGLKKTEGWILFGDQLYLLPADMPDMKGMKVIRPGLHVAELKKNRLEPAHALAKWLKKEEAARACELSEDEALRYLKGETVQKDGEKGWTLACFHGYPLGWAKETGGTLKNHYPKGLRIQG</sequence>
<gene>
    <name evidence="9" type="ORF">IAA07_09700</name>
</gene>
<comment type="caution">
    <text evidence="9">The sequence shown here is derived from an EMBL/GenBank/DDBJ whole genome shotgun (WGS) entry which is preliminary data.</text>
</comment>
<evidence type="ECO:0000313" key="9">
    <source>
        <dbReference type="EMBL" id="HJA71830.1"/>
    </source>
</evidence>
<keyword evidence="3 6" id="KW-0808">Transferase</keyword>
<dbReference type="GO" id="GO:0001510">
    <property type="term" value="P:RNA methylation"/>
    <property type="evidence" value="ECO:0007669"/>
    <property type="project" value="InterPro"/>
</dbReference>
<evidence type="ECO:0000256" key="6">
    <source>
        <dbReference type="PROSITE-ProRule" id="PRU01023"/>
    </source>
</evidence>
<proteinExistence type="inferred from homology"/>
<dbReference type="GO" id="GO:0006396">
    <property type="term" value="P:RNA processing"/>
    <property type="evidence" value="ECO:0007669"/>
    <property type="project" value="InterPro"/>
</dbReference>
<feature type="binding site" evidence="6">
    <location>
        <begin position="111"/>
        <end position="117"/>
    </location>
    <ligand>
        <name>S-adenosyl-L-methionine</name>
        <dbReference type="ChEBI" id="CHEBI:59789"/>
    </ligand>
</feature>
<dbReference type="Pfam" id="PF01189">
    <property type="entry name" value="Methyltr_RsmB-F"/>
    <property type="match status" value="1"/>
</dbReference>
<dbReference type="InterPro" id="IPR049560">
    <property type="entry name" value="MeTrfase_RsmB-F_NOP2_cat"/>
</dbReference>
<accession>A0A9D2KPW3</accession>
<evidence type="ECO:0000259" key="8">
    <source>
        <dbReference type="PROSITE" id="PS51686"/>
    </source>
</evidence>
<dbReference type="AlphaFoldDB" id="A0A9D2KPW3"/>
<dbReference type="InterPro" id="IPR001678">
    <property type="entry name" value="MeTrfase_RsmB-F_NOP2_dom"/>
</dbReference>
<dbReference type="Pfam" id="PF17125">
    <property type="entry name" value="Methyltr_RsmF_N"/>
    <property type="match status" value="1"/>
</dbReference>
<dbReference type="Gene3D" id="3.30.70.1170">
    <property type="entry name" value="Sun protein, domain 3"/>
    <property type="match status" value="1"/>
</dbReference>
<dbReference type="InterPro" id="IPR031340">
    <property type="entry name" value="RsmF_methylt_CI"/>
</dbReference>
<evidence type="ECO:0000256" key="1">
    <source>
        <dbReference type="ARBA" id="ARBA00022490"/>
    </source>
</evidence>
<comment type="similarity">
    <text evidence="6">Belongs to the class I-like SAM-binding methyltransferase superfamily. RsmB/NOP family.</text>
</comment>
<dbReference type="GO" id="GO:0008757">
    <property type="term" value="F:S-adenosylmethionine-dependent methyltransferase activity"/>
    <property type="evidence" value="ECO:0007669"/>
    <property type="project" value="InterPro"/>
</dbReference>
<dbReference type="GO" id="GO:0003723">
    <property type="term" value="F:RNA binding"/>
    <property type="evidence" value="ECO:0007669"/>
    <property type="project" value="UniProtKB-UniRule"/>
</dbReference>
<keyword evidence="5 6" id="KW-0694">RNA-binding</keyword>
<reference evidence="9" key="1">
    <citation type="journal article" date="2021" name="PeerJ">
        <title>Extensive microbial diversity within the chicken gut microbiome revealed by metagenomics and culture.</title>
        <authorList>
            <person name="Gilroy R."/>
            <person name="Ravi A."/>
            <person name="Getino M."/>
            <person name="Pursley I."/>
            <person name="Horton D.L."/>
            <person name="Alikhan N.F."/>
            <person name="Baker D."/>
            <person name="Gharbi K."/>
            <person name="Hall N."/>
            <person name="Watson M."/>
            <person name="Adriaenssens E.M."/>
            <person name="Foster-Nyarko E."/>
            <person name="Jarju S."/>
            <person name="Secka A."/>
            <person name="Antonio M."/>
            <person name="Oren A."/>
            <person name="Chaudhuri R.R."/>
            <person name="La Ragione R."/>
            <person name="Hildebrand F."/>
            <person name="Pallen M.J."/>
        </authorList>
    </citation>
    <scope>NUCLEOTIDE SEQUENCE</scope>
    <source>
        <strain evidence="9">CHK178-16964</strain>
    </source>
</reference>
<evidence type="ECO:0000313" key="10">
    <source>
        <dbReference type="Proteomes" id="UP000823900"/>
    </source>
</evidence>
<dbReference type="Pfam" id="PF13636">
    <property type="entry name" value="Methyltranf_PUA"/>
    <property type="match status" value="1"/>
</dbReference>
<protein>
    <submittedName>
        <fullName evidence="9">RsmF rRNA methyltransferase first C-terminal domain-containing protein</fullName>
    </submittedName>
</protein>
<dbReference type="CDD" id="cd02440">
    <property type="entry name" value="AdoMet_MTases"/>
    <property type="match status" value="1"/>
</dbReference>
<dbReference type="PANTHER" id="PTHR22807:SF30">
    <property type="entry name" value="28S RRNA (CYTOSINE(4447)-C(5))-METHYLTRANSFERASE-RELATED"/>
    <property type="match status" value="1"/>
</dbReference>